<feature type="transmembrane region" description="Helical" evidence="2">
    <location>
        <begin position="2230"/>
        <end position="2247"/>
    </location>
</feature>
<evidence type="ECO:0000256" key="2">
    <source>
        <dbReference type="SAM" id="Phobius"/>
    </source>
</evidence>
<keyword evidence="2" id="KW-0812">Transmembrane</keyword>
<dbReference type="SMART" id="SM01411">
    <property type="entry name" value="Ephrin_rec_like"/>
    <property type="match status" value="9"/>
</dbReference>
<feature type="domain" description="Tyrosine-protein kinase ephrin type A/B receptor-like" evidence="3">
    <location>
        <begin position="1626"/>
        <end position="1675"/>
    </location>
</feature>
<evidence type="ECO:0000313" key="4">
    <source>
        <dbReference type="EMBL" id="GIX63872.1"/>
    </source>
</evidence>
<comment type="caution">
    <text evidence="4">The sequence shown here is derived from an EMBL/GenBank/DDBJ whole genome shotgun (WGS) entry which is preliminary data.</text>
</comment>
<dbReference type="Gene3D" id="2.10.50.10">
    <property type="entry name" value="Tumor Necrosis Factor Receptor, subunit A, domain 2"/>
    <property type="match status" value="4"/>
</dbReference>
<keyword evidence="5" id="KW-1185">Reference proteome</keyword>
<dbReference type="PANTHER" id="PTHR11319:SF35">
    <property type="entry name" value="OUTER MEMBRANE PROTEIN PMPC-RELATED"/>
    <property type="match status" value="1"/>
</dbReference>
<name>A0AAV4LVN7_BABCB</name>
<dbReference type="GeneID" id="94195353"/>
<dbReference type="PANTHER" id="PTHR11319">
    <property type="entry name" value="G PROTEIN-COUPLED RECEPTOR-RELATED"/>
    <property type="match status" value="1"/>
</dbReference>
<accession>A0AAV4LVN7</accession>
<evidence type="ECO:0000259" key="3">
    <source>
        <dbReference type="Pfam" id="PF07699"/>
    </source>
</evidence>
<feature type="transmembrane region" description="Helical" evidence="2">
    <location>
        <begin position="2144"/>
        <end position="2170"/>
    </location>
</feature>
<dbReference type="CDD" id="cd00185">
    <property type="entry name" value="TNFRSF"/>
    <property type="match status" value="1"/>
</dbReference>
<protein>
    <submittedName>
        <fullName evidence="4">GCC2 and GCC3 domain containing protein</fullName>
    </submittedName>
</protein>
<dbReference type="EMBL" id="BPLF01000002">
    <property type="protein sequence ID" value="GIX63872.1"/>
    <property type="molecule type" value="Genomic_DNA"/>
</dbReference>
<feature type="domain" description="Tyrosine-protein kinase ephrin type A/B receptor-like" evidence="3">
    <location>
        <begin position="1203"/>
        <end position="1253"/>
    </location>
</feature>
<feature type="transmembrane region" description="Helical" evidence="2">
    <location>
        <begin position="2267"/>
        <end position="2298"/>
    </location>
</feature>
<feature type="region of interest" description="Disordered" evidence="1">
    <location>
        <begin position="2645"/>
        <end position="2680"/>
    </location>
</feature>
<evidence type="ECO:0000313" key="5">
    <source>
        <dbReference type="Proteomes" id="UP001497744"/>
    </source>
</evidence>
<evidence type="ECO:0000256" key="1">
    <source>
        <dbReference type="SAM" id="MobiDB-lite"/>
    </source>
</evidence>
<dbReference type="InterPro" id="IPR009030">
    <property type="entry name" value="Growth_fac_rcpt_cys_sf"/>
</dbReference>
<dbReference type="Proteomes" id="UP001497744">
    <property type="component" value="Unassembled WGS sequence"/>
</dbReference>
<organism evidence="4 5">
    <name type="scientific">Babesia caballi</name>
    <dbReference type="NCBI Taxonomy" id="5871"/>
    <lineage>
        <taxon>Eukaryota</taxon>
        <taxon>Sar</taxon>
        <taxon>Alveolata</taxon>
        <taxon>Apicomplexa</taxon>
        <taxon>Aconoidasida</taxon>
        <taxon>Piroplasmida</taxon>
        <taxon>Babesiidae</taxon>
        <taxon>Babesia</taxon>
    </lineage>
</organism>
<dbReference type="SUPFAM" id="SSF57184">
    <property type="entry name" value="Growth factor receptor domain"/>
    <property type="match status" value="1"/>
</dbReference>
<proteinExistence type="predicted"/>
<dbReference type="RefSeq" id="XP_067715941.1">
    <property type="nucleotide sequence ID" value="XM_067859840.1"/>
</dbReference>
<feature type="compositionally biased region" description="Acidic residues" evidence="1">
    <location>
        <begin position="2653"/>
        <end position="2680"/>
    </location>
</feature>
<feature type="domain" description="Tyrosine-protein kinase ephrin type A/B receptor-like" evidence="3">
    <location>
        <begin position="1519"/>
        <end position="1563"/>
    </location>
</feature>
<dbReference type="InterPro" id="IPR011641">
    <property type="entry name" value="Tyr-kin_ephrin_A/B_rcpt-like"/>
</dbReference>
<dbReference type="Pfam" id="PF07699">
    <property type="entry name" value="Ephrin_rec_like"/>
    <property type="match status" value="3"/>
</dbReference>
<gene>
    <name evidence="4" type="ORF">BcabD6B2_33070</name>
</gene>
<keyword evidence="2" id="KW-1133">Transmembrane helix</keyword>
<reference evidence="4 5" key="1">
    <citation type="submission" date="2021-06" db="EMBL/GenBank/DDBJ databases">
        <title>Genome sequence of Babesia caballi.</title>
        <authorList>
            <person name="Yamagishi J."/>
            <person name="Kidaka T."/>
            <person name="Ochi A."/>
        </authorList>
    </citation>
    <scope>NUCLEOTIDE SEQUENCE [LARGE SCALE GENOMIC DNA]</scope>
    <source>
        <strain evidence="4">USDA-D6B2</strain>
    </source>
</reference>
<keyword evidence="2" id="KW-0472">Membrane</keyword>
<sequence>MRAAGRSSSNHRLKSPLSDLTRSPPVFKPKHLRELTHTFPNTLLGTLMREYCRSKKRNYEVFACLGSPIKCMCFNLKNVAVDSVAVTTKTDYPYAQTILGVPYKARPEAFGSNLLSSHTTGKCSAVAYKEFAVARAKADDSLSHEVSASTVKTVVSGYKAKLVRGETKRTLNSVLKAYMQDPICTLGSNLYKTAGWVPHVAKRGTQALKKMYSELNAAKLASLGHKPRAMSSQLAALNKSLEQTTPLPGAPQPPSMLEAYNSLVHELEGGQDDAMLGMPENHGVDKKVDLIADSKVLIDSNVKNAIGYGMQSQDVLVKPDDATPGSGVVNERDKLDVNDPLRYCGAWDVLKERHDLDVFHPSCGPAAARLCEHDANGLFCHPVVQARFYVPTKQEIYVPVDRFTFSAAFGAYLGPVEYKCGSASSIGNGAFYTMTLENSGVRILDEITRGEHRYFNVGPFPAETAKGTYTVCACMSNDAVEDDVRTCLTYKDYTTPLGHVVVTDATPAEPTAHAEVGQELTLTVPGHIALLVDVSAITETCHSLVNLYSIDWKTGSVARLPSRRSAVRVLENDEKGNVRHTFTSAGLFRICLVNEITAEVQEHAQAYVVAGVRSNAEAVIYRNQAGDFLGSSLVFEHYGGAERTIDALFVTASETDCAAPSVGRWSDALHPYYTHTQGGVMRRWVARDLRLSLDDSRVLHAHAICVKYSGKPEALRVGVARVQNYFDHNEDLVAGTPFYFSRPPDDTYNYGVSRHSEAVLHLIAVLAFRRAGGSTAPQVDNATYYYNVLGKSPNLVLHFRVYTQSDRITLWAMSEEDPSLYPLMVIDFDGPVSLRLGYLGNQLLAYIITTEGKLVSIPFAELCQTTTRRNRTVTGLQMNAPTYMDIVQMGPQCYLVVVETSGNCIHLVEGSLKKRYTLNLVGDKRLISPGRISCSNDTSEHRRSCFLAMPVSNEVLMFSVAVSSMTIKFVARYTSGELADDLDPKMGPPTSLYAAAYRRGEQHVGVFMLRASGEHGALLQANTTQNTFSFLSTLSNVGHGYLMRGIFPAFNSSANRSVMLLCESYPTDLVDSPLELDALFARVRDPEATRWRFTWAPFHELVALQRPRYEVTAPFVTGQFYVIPPIFDFVSNRFLQEVRYRLEFADKLEFASSEEGIRVDTRGYLHVLNPVPLRASFNVVQSLLWVSSRIPVTLDIVCNDGMYFDGSRCVLCPPGTYNSVEYVIADPSLVLKCRPCPPHMSTSGLGATSADACTCVAGYTVSSSDSGMRCLPCSSATYKSTLGFGSCTGTCGKNAYSSVTGSLSEFDMFCRCYPGYYLGSDSETDGFSCQPCEEGYYCLGGYKAKQTKCPAFTTTLGRASKKLGDCVCVAGYEPAREERLSVEGTYEHSVAQEIMQTHQTIAPNVVCVPCGHHMYKDKPSSEPCFSCPSRTYGTSSGNTTVDKCNRCAPGYFETNDPTNPCEICPANHICVGSDPVDPGMMIYSGKRVKCDKNSTTLAPYEGNVHVNNCLCNKGYMARSRSGIVKCDAVPRNTYKDVVGNIGPTQCPHGSYTVQTGATSVSECVCKEGMYFDQARKACAVCPPGKYCLGGRLPNGEHMLPMECEDPNTTTKEVGASSAHQCLCNAGYYMRSGGPGVCIKCPENTYKGHVSNDACSECHEHSFTAGIIGATSRDQCVCAPGYYFDRTCKPCGYPDKYCPGGAILSRDSTTGRDVYETRAPVQCPPHTEITPGIDTADSVDSCKCAKGYALAKKEDEQAEKVCVPCPPGTYKSSVMDSSCNGLCTQNATSEPGAYNPGQCFCQRGYYYLAGGICAPCVEGASCDGGLVPRRSSQRSPDWIAGYNDHVKPVPVEGYYLDKIKAELRKPDDWRFIKCPIKGACLGRAVQQVSVDCDELAADDCVVLGSAVGEHCDGLPERERGVQPAFDPLGGHQDRAELRHLHVCAERDKLQRARAAGGAEVDNAALVQDAVPREQDVLHFDRLSAAELVRDATCGLVFLQHVVHRMSAGDFAGCGDGADVGDIELFKIKCHAITRSKLALLHQSSVQGMHYLSERLREEYSNERLFLIFRYIPLPGETRWVRFKHFLEDMIPIYVTVLFSVHGNTTSQMLSLLDCTCIHLGQSIPSKYVLRPAMSIKCSLDPSKGYVPYLLLGLGGLIFWGFGIPFFSYIVLLMNRKNLYAPDVRMKYGFLHNGYQQDYWFWEAIVFTRKSLVLVIGSIVIVPSKNTSGSRIWMALSVAVIFLIIQLIYKPFDERDYFVLGRLESHSMISWTASLLAVSLLCSVTMTPLMVTVVCAFLIVNSGYFLYVVLKSSARAFVDTIKHKRDKTILRKLRKVVDFLLLFESRRQSREPLIRFDQRTSQLQLRLNRKRSNWLGQKSMALKPLERYYFVNIVTELYRIVVCHLKLDVMPKLFVEFLIRLSLSFTLFEEKMAKKELFKDLADGDLTTLVAWATEKESQKLHKIVKLDSMDGGRSIPNMVLDDKNLSNAIGLRREELQYIMDCLFDDKVLEGNTNLPDLYHSITRIWIMDTDMLTFLFSVFRHVKTYNDKERLDDIETMNVKLRRTATTLRKVIEGHDAADLMGDKESLDEMKARYDRLVAEQQKLASNLKAMHDNPDAYVPGDKDTEGAVIDAMMEKLGFTMKDACDKSLSEGDSSDSEEESDSDGDSDSGSEYTTDDSSD</sequence>
<feature type="region of interest" description="Disordered" evidence="1">
    <location>
        <begin position="1"/>
        <end position="25"/>
    </location>
</feature>